<dbReference type="EMBL" id="CP133218">
    <property type="protein sequence ID" value="WML91122.1"/>
    <property type="molecule type" value="Genomic_DNA"/>
</dbReference>
<evidence type="ECO:0000313" key="4">
    <source>
        <dbReference type="EMBL" id="WML91122.1"/>
    </source>
</evidence>
<proteinExistence type="predicted"/>
<feature type="transmembrane region" description="Helical" evidence="2">
    <location>
        <begin position="12"/>
        <end position="30"/>
    </location>
</feature>
<dbReference type="Pfam" id="PF14341">
    <property type="entry name" value="PilX_N"/>
    <property type="match status" value="1"/>
</dbReference>
<feature type="region of interest" description="Disordered" evidence="1">
    <location>
        <begin position="164"/>
        <end position="184"/>
    </location>
</feature>
<protein>
    <submittedName>
        <fullName evidence="4">PilX N-terminal domain-containing pilus assembly protein</fullName>
    </submittedName>
</protein>
<keyword evidence="2" id="KW-0812">Transmembrane</keyword>
<keyword evidence="5" id="KW-1185">Reference proteome</keyword>
<evidence type="ECO:0000259" key="3">
    <source>
        <dbReference type="Pfam" id="PF14341"/>
    </source>
</evidence>
<evidence type="ECO:0000256" key="1">
    <source>
        <dbReference type="SAM" id="MobiDB-lite"/>
    </source>
</evidence>
<reference evidence="4 5" key="1">
    <citation type="submission" date="2023-08" db="EMBL/GenBank/DDBJ databases">
        <title>New molecular markers tilS and rpoB for phylogenetic and monitoring studies of the genus Thiothrix biodiversity.</title>
        <authorList>
            <person name="Ravin N.V."/>
            <person name="Smolyakov D."/>
            <person name="Markov N.D."/>
            <person name="Beletsky A.V."/>
            <person name="Mardanov A.V."/>
            <person name="Rudenko T.S."/>
            <person name="Grabovich M.Y."/>
        </authorList>
    </citation>
    <scope>NUCLEOTIDE SEQUENCE [LARGE SCALE GENOMIC DNA]</scope>
    <source>
        <strain evidence="4 5">MK1</strain>
    </source>
</reference>
<gene>
    <name evidence="4" type="ORF">RCF98_01920</name>
</gene>
<name>A0ABY9MR98_9GAMM</name>
<keyword evidence="2" id="KW-0472">Membrane</keyword>
<dbReference type="InterPro" id="IPR025746">
    <property type="entry name" value="PilX_N_dom"/>
</dbReference>
<feature type="domain" description="Type 4 fimbrial biogenesis protein PilX N-terminal" evidence="3">
    <location>
        <begin position="9"/>
        <end position="57"/>
    </location>
</feature>
<dbReference type="Proteomes" id="UP001236657">
    <property type="component" value="Chromosome"/>
</dbReference>
<accession>A0ABY9MR98</accession>
<keyword evidence="2" id="KW-1133">Transmembrane helix</keyword>
<sequence length="184" mass="19472">MRTLRKQERGAVLVWGLVILLTMTVIGIAATRMATVDSRIAGNQMMYMLTFQGADSMLRKSSNLYQVMQTATTGETPTSITYDKNKVKTRELKNFGVAGSSLSESSTGVFSDAASQVTVTGVAAMSEEEGCPPLNGIAMTTEMTPDAGGLACRIFTTEAHASLSGTGAKSEHSEGVLKPVPKIN</sequence>
<organism evidence="4 5">
    <name type="scientific">Thiothrix lacustris</name>
    <dbReference type="NCBI Taxonomy" id="525917"/>
    <lineage>
        <taxon>Bacteria</taxon>
        <taxon>Pseudomonadati</taxon>
        <taxon>Pseudomonadota</taxon>
        <taxon>Gammaproteobacteria</taxon>
        <taxon>Thiotrichales</taxon>
        <taxon>Thiotrichaceae</taxon>
        <taxon>Thiothrix</taxon>
    </lineage>
</organism>
<evidence type="ECO:0000313" key="5">
    <source>
        <dbReference type="Proteomes" id="UP001236657"/>
    </source>
</evidence>
<dbReference type="RefSeq" id="WP_169735869.1">
    <property type="nucleotide sequence ID" value="NZ_CP133218.1"/>
</dbReference>
<evidence type="ECO:0000256" key="2">
    <source>
        <dbReference type="SAM" id="Phobius"/>
    </source>
</evidence>